<dbReference type="EMBL" id="JAGGKI010000009">
    <property type="protein sequence ID" value="MBP1894517.1"/>
    <property type="molecule type" value="Genomic_DNA"/>
</dbReference>
<evidence type="ECO:0000313" key="4">
    <source>
        <dbReference type="Proteomes" id="UP000706926"/>
    </source>
</evidence>
<feature type="chain" id="PRO_5046228524" evidence="2">
    <location>
        <begin position="19"/>
        <end position="373"/>
    </location>
</feature>
<comment type="caution">
    <text evidence="3">The sequence shown here is derived from an EMBL/GenBank/DDBJ whole genome shotgun (WGS) entry which is preliminary data.</text>
</comment>
<feature type="region of interest" description="Disordered" evidence="1">
    <location>
        <begin position="23"/>
        <end position="78"/>
    </location>
</feature>
<organism evidence="3 4">
    <name type="scientific">Paenibacillus lactis</name>
    <dbReference type="NCBI Taxonomy" id="228574"/>
    <lineage>
        <taxon>Bacteria</taxon>
        <taxon>Bacillati</taxon>
        <taxon>Bacillota</taxon>
        <taxon>Bacilli</taxon>
        <taxon>Bacillales</taxon>
        <taxon>Paenibacillaceae</taxon>
        <taxon>Paenibacillus</taxon>
    </lineage>
</organism>
<name>A0ABS4FE41_9BACL</name>
<gene>
    <name evidence="3" type="ORF">J2Z18_003622</name>
</gene>
<keyword evidence="4" id="KW-1185">Reference proteome</keyword>
<evidence type="ECO:0000256" key="1">
    <source>
        <dbReference type="SAM" id="MobiDB-lite"/>
    </source>
</evidence>
<dbReference type="PROSITE" id="PS51257">
    <property type="entry name" value="PROKAR_LIPOPROTEIN"/>
    <property type="match status" value="1"/>
</dbReference>
<keyword evidence="2" id="KW-0732">Signal</keyword>
<feature type="compositionally biased region" description="Acidic residues" evidence="1">
    <location>
        <begin position="57"/>
        <end position="68"/>
    </location>
</feature>
<feature type="region of interest" description="Disordered" evidence="1">
    <location>
        <begin position="227"/>
        <end position="246"/>
    </location>
</feature>
<sequence>MNRKGWLALLLSVLLVLAGCSGGGKTPTGEQTDAPKEETKQEDAVSPGTGEQAETTSGEENEGGEPSDAEVAGGSETADAEVVADAEIVEGVSADGDVTLDPNIWIKGDVQVEDSQVIVEGTSNLPAGIEINGEITARGYTMFGYKDDALTENDGSYRLEIKRPDITKDPLDLTVNIQPEDLSEPIQKILGTKGELLTGPYVHQYVSGDDEIYYEIRAAARIKPGAERAQLEEPAGEKPDDQGNPEVWIKPLITLDDRNYYVSGESNLLEGTEVQLDIDIPGKIHTGYFDRSQVGPDGRFLLLIAKPKNVGEFYMMIRVKPDEDMWPTVKEAYGEHGEKLKGKHVKSEVGDSGNVKYVEVKVKVNGKQDTSGK</sequence>
<accession>A0ABS4FE41</accession>
<evidence type="ECO:0000313" key="3">
    <source>
        <dbReference type="EMBL" id="MBP1894517.1"/>
    </source>
</evidence>
<evidence type="ECO:0000256" key="2">
    <source>
        <dbReference type="SAM" id="SignalP"/>
    </source>
</evidence>
<dbReference type="GeneID" id="95405558"/>
<feature type="signal peptide" evidence="2">
    <location>
        <begin position="1"/>
        <end position="18"/>
    </location>
</feature>
<protein>
    <submittedName>
        <fullName evidence="3">Uncharacterized protein</fullName>
    </submittedName>
</protein>
<reference evidence="3 4" key="1">
    <citation type="submission" date="2021-03" db="EMBL/GenBank/DDBJ databases">
        <title>Genomic Encyclopedia of Type Strains, Phase IV (KMG-IV): sequencing the most valuable type-strain genomes for metagenomic binning, comparative biology and taxonomic classification.</title>
        <authorList>
            <person name="Goeker M."/>
        </authorList>
    </citation>
    <scope>NUCLEOTIDE SEQUENCE [LARGE SCALE GENOMIC DNA]</scope>
    <source>
        <strain evidence="3 4">DSM 15596</strain>
    </source>
</reference>
<dbReference type="RefSeq" id="WP_210095119.1">
    <property type="nucleotide sequence ID" value="NZ_CP139098.1"/>
</dbReference>
<feature type="compositionally biased region" description="Basic and acidic residues" evidence="1">
    <location>
        <begin position="227"/>
        <end position="241"/>
    </location>
</feature>
<proteinExistence type="predicted"/>
<dbReference type="Proteomes" id="UP000706926">
    <property type="component" value="Unassembled WGS sequence"/>
</dbReference>
<feature type="compositionally biased region" description="Basic and acidic residues" evidence="1">
    <location>
        <begin position="33"/>
        <end position="43"/>
    </location>
</feature>